<name>A0A6I2UHL5_9FIRM</name>
<dbReference type="GeneID" id="96778432"/>
<gene>
    <name evidence="1" type="ORF">FYJ84_05830</name>
</gene>
<protein>
    <submittedName>
        <fullName evidence="1">Uncharacterized protein</fullName>
    </submittedName>
</protein>
<dbReference type="Proteomes" id="UP000433181">
    <property type="component" value="Unassembled WGS sequence"/>
</dbReference>
<dbReference type="AlphaFoldDB" id="A0A6I2UHL5"/>
<dbReference type="EMBL" id="VUNR01000008">
    <property type="protein sequence ID" value="MSU08502.1"/>
    <property type="molecule type" value="Genomic_DNA"/>
</dbReference>
<evidence type="ECO:0000313" key="2">
    <source>
        <dbReference type="Proteomes" id="UP000433181"/>
    </source>
</evidence>
<dbReference type="RefSeq" id="WP_154406663.1">
    <property type="nucleotide sequence ID" value="NZ_VUNR01000008.1"/>
</dbReference>
<proteinExistence type="predicted"/>
<accession>A0A6I2UHL5</accession>
<organism evidence="1 2">
    <name type="scientific">Anaerovibrio slackiae</name>
    <dbReference type="NCBI Taxonomy" id="2652309"/>
    <lineage>
        <taxon>Bacteria</taxon>
        <taxon>Bacillati</taxon>
        <taxon>Bacillota</taxon>
        <taxon>Negativicutes</taxon>
        <taxon>Selenomonadales</taxon>
        <taxon>Selenomonadaceae</taxon>
        <taxon>Anaerovibrio</taxon>
    </lineage>
</organism>
<comment type="caution">
    <text evidence="1">The sequence shown here is derived from an EMBL/GenBank/DDBJ whole genome shotgun (WGS) entry which is preliminary data.</text>
</comment>
<keyword evidence="2" id="KW-1185">Reference proteome</keyword>
<reference evidence="1 2" key="1">
    <citation type="submission" date="2019-08" db="EMBL/GenBank/DDBJ databases">
        <title>In-depth cultivation of the pig gut microbiome towards novel bacterial diversity and tailored functional studies.</title>
        <authorList>
            <person name="Wylensek D."/>
            <person name="Hitch T.C.A."/>
            <person name="Clavel T."/>
        </authorList>
    </citation>
    <scope>NUCLEOTIDE SEQUENCE [LARGE SCALE GENOMIC DNA]</scope>
    <source>
        <strain evidence="1 2">WCA-693-APC-5D-A</strain>
    </source>
</reference>
<evidence type="ECO:0000313" key="1">
    <source>
        <dbReference type="EMBL" id="MSU08502.1"/>
    </source>
</evidence>
<sequence>MGWFEDFFDDTLDVVADAVVGVSSAAIDTAVKARQAGVVFPPGEAVADFWDVDMDDAVSAAENQGQYLHDEDADTDEEIGEYVLEKDDGLVEAISDLENETGKNQ</sequence>